<protein>
    <submittedName>
        <fullName evidence="1">Uncharacterized protein</fullName>
    </submittedName>
</protein>
<reference evidence="1" key="1">
    <citation type="journal article" date="2021" name="Environ. Microbiol.">
        <title>Gene family expansions and transcriptome signatures uncover fungal adaptations to wood decay.</title>
        <authorList>
            <person name="Hage H."/>
            <person name="Miyauchi S."/>
            <person name="Viragh M."/>
            <person name="Drula E."/>
            <person name="Min B."/>
            <person name="Chaduli D."/>
            <person name="Navarro D."/>
            <person name="Favel A."/>
            <person name="Norest M."/>
            <person name="Lesage-Meessen L."/>
            <person name="Balint B."/>
            <person name="Merenyi Z."/>
            <person name="de Eugenio L."/>
            <person name="Morin E."/>
            <person name="Martinez A.T."/>
            <person name="Baldrian P."/>
            <person name="Stursova M."/>
            <person name="Martinez M.J."/>
            <person name="Novotny C."/>
            <person name="Magnuson J.K."/>
            <person name="Spatafora J.W."/>
            <person name="Maurice S."/>
            <person name="Pangilinan J."/>
            <person name="Andreopoulos W."/>
            <person name="LaButti K."/>
            <person name="Hundley H."/>
            <person name="Na H."/>
            <person name="Kuo A."/>
            <person name="Barry K."/>
            <person name="Lipzen A."/>
            <person name="Henrissat B."/>
            <person name="Riley R."/>
            <person name="Ahrendt S."/>
            <person name="Nagy L.G."/>
            <person name="Grigoriev I.V."/>
            <person name="Martin F."/>
            <person name="Rosso M.N."/>
        </authorList>
    </citation>
    <scope>NUCLEOTIDE SEQUENCE</scope>
    <source>
        <strain evidence="1">CBS 384.51</strain>
    </source>
</reference>
<evidence type="ECO:0000313" key="2">
    <source>
        <dbReference type="Proteomes" id="UP001055072"/>
    </source>
</evidence>
<gene>
    <name evidence="1" type="ORF">BDY19DRAFT_454374</name>
</gene>
<dbReference type="EMBL" id="MU274933">
    <property type="protein sequence ID" value="KAI0085237.1"/>
    <property type="molecule type" value="Genomic_DNA"/>
</dbReference>
<dbReference type="Proteomes" id="UP001055072">
    <property type="component" value="Unassembled WGS sequence"/>
</dbReference>
<keyword evidence="2" id="KW-1185">Reference proteome</keyword>
<organism evidence="1 2">
    <name type="scientific">Irpex rosettiformis</name>
    <dbReference type="NCBI Taxonomy" id="378272"/>
    <lineage>
        <taxon>Eukaryota</taxon>
        <taxon>Fungi</taxon>
        <taxon>Dikarya</taxon>
        <taxon>Basidiomycota</taxon>
        <taxon>Agaricomycotina</taxon>
        <taxon>Agaricomycetes</taxon>
        <taxon>Polyporales</taxon>
        <taxon>Irpicaceae</taxon>
        <taxon>Irpex</taxon>
    </lineage>
</organism>
<name>A0ACB8TT66_9APHY</name>
<accession>A0ACB8TT66</accession>
<sequence length="330" mass="37273">MTDLTCLTIVYEHSFHIETEDHDGEILALLKDNPNIEKLVLEDVMSSGDGGRLFGPWAHVTEPVELAQLKDLSLVDNINRLAPLLPLLKVPSAEKVVIGADLARHYNEEYLEGFSAALQRFLMLNQWTTKFTRVLISISKPMTVEFFSGWPPCDTLSVNVSRIAESEIQHWTNILAMRLPMMLANLKAAYIWRRSKAPNVHISPLYNALSRIPTLTHLDVRDSTSSPQILVELLPILEPRGPDTPGDVNQTFRVLKTLRIVKLEMFKKTSESQKESVFQQLVSVMNRRKEAGVNVPKLVLKECTFVEPLDVVISTENAEFIQPRTGPIEL</sequence>
<comment type="caution">
    <text evidence="1">The sequence shown here is derived from an EMBL/GenBank/DDBJ whole genome shotgun (WGS) entry which is preliminary data.</text>
</comment>
<evidence type="ECO:0000313" key="1">
    <source>
        <dbReference type="EMBL" id="KAI0085237.1"/>
    </source>
</evidence>
<proteinExistence type="predicted"/>